<dbReference type="GO" id="GO:0003676">
    <property type="term" value="F:nucleic acid binding"/>
    <property type="evidence" value="ECO:0007669"/>
    <property type="project" value="InterPro"/>
</dbReference>
<dbReference type="InterPro" id="IPR036875">
    <property type="entry name" value="Znf_CCHC_sf"/>
</dbReference>
<evidence type="ECO:0000256" key="3">
    <source>
        <dbReference type="SAM" id="MobiDB-lite"/>
    </source>
</evidence>
<dbReference type="Pfam" id="PF22936">
    <property type="entry name" value="Pol_BBD"/>
    <property type="match status" value="1"/>
</dbReference>
<evidence type="ECO:0000256" key="2">
    <source>
        <dbReference type="PROSITE-ProRule" id="PRU00047"/>
    </source>
</evidence>
<organism evidence="5 6">
    <name type="scientific">Cronartium quercuum f. sp. fusiforme G11</name>
    <dbReference type="NCBI Taxonomy" id="708437"/>
    <lineage>
        <taxon>Eukaryota</taxon>
        <taxon>Fungi</taxon>
        <taxon>Dikarya</taxon>
        <taxon>Basidiomycota</taxon>
        <taxon>Pucciniomycotina</taxon>
        <taxon>Pucciniomycetes</taxon>
        <taxon>Pucciniales</taxon>
        <taxon>Coleosporiaceae</taxon>
        <taxon>Cronartium</taxon>
    </lineage>
</organism>
<dbReference type="Proteomes" id="UP000886653">
    <property type="component" value="Unassembled WGS sequence"/>
</dbReference>
<keyword evidence="1" id="KW-0507">mRNA processing</keyword>
<dbReference type="AlphaFoldDB" id="A0A9P6NFH5"/>
<dbReference type="Gene3D" id="4.10.60.10">
    <property type="entry name" value="Zinc finger, CCHC-type"/>
    <property type="match status" value="1"/>
</dbReference>
<dbReference type="PROSITE" id="PS50158">
    <property type="entry name" value="ZF_CCHC"/>
    <property type="match status" value="1"/>
</dbReference>
<feature type="region of interest" description="Disordered" evidence="3">
    <location>
        <begin position="130"/>
        <end position="161"/>
    </location>
</feature>
<feature type="domain" description="CCHC-type" evidence="4">
    <location>
        <begin position="201"/>
        <end position="215"/>
    </location>
</feature>
<dbReference type="SUPFAM" id="SSF57756">
    <property type="entry name" value="Retrovirus zinc finger-like domains"/>
    <property type="match status" value="1"/>
</dbReference>
<keyword evidence="2" id="KW-0479">Metal-binding</keyword>
<evidence type="ECO:0000313" key="5">
    <source>
        <dbReference type="EMBL" id="KAG0145094.1"/>
    </source>
</evidence>
<dbReference type="GO" id="GO:0006397">
    <property type="term" value="P:mRNA processing"/>
    <property type="evidence" value="ECO:0007669"/>
    <property type="project" value="UniProtKB-KW"/>
</dbReference>
<dbReference type="EMBL" id="MU167283">
    <property type="protein sequence ID" value="KAG0145094.1"/>
    <property type="molecule type" value="Genomic_DNA"/>
</dbReference>
<dbReference type="GO" id="GO:0008270">
    <property type="term" value="F:zinc ion binding"/>
    <property type="evidence" value="ECO:0007669"/>
    <property type="project" value="UniProtKB-KW"/>
</dbReference>
<sequence>MTTIRSLFFFPSRTTHIAAWKEAQDNKLTEDMDIGTYLRKMDMKAMDLERAGFKWTKDSVLGMWYQLGLPSGYANVSMVLNARLRSQPDRPVSAQEVEEAIRAESQEHGSTSTTTLANFNAIDLNATQMPMTGNRRPFMRGPPVVTRGAYRPPIRSPMNQPAYTRTFQRPNAIDRHPTQASNIGGASQRRILPRVADLDHCLCCGHTGHWARACPYNQSTGPNLLGNRQMRLNLVDVNGTEFTAEVLPDSTVTTDNDALPDGIWASEGNLTEAWDNPDEGVSDTGATHNVTGDMTRLTNIRVLTRPIPVSVATKGPKAYVTHLGTMHLQADDGSPIPIHNTFYSPAAQRTLLSLPELVESGGSWNVYGKDMVLKAPCGKIVSAKYKDRRWVVPVINTSMLSTSSEPVTPSHGVALPCSPKESQP</sequence>
<keyword evidence="6" id="KW-1185">Reference proteome</keyword>
<feature type="region of interest" description="Disordered" evidence="3">
    <location>
        <begin position="401"/>
        <end position="424"/>
    </location>
</feature>
<name>A0A9P6NFH5_9BASI</name>
<evidence type="ECO:0000259" key="4">
    <source>
        <dbReference type="PROSITE" id="PS50158"/>
    </source>
</evidence>
<keyword evidence="2" id="KW-0863">Zinc-finger</keyword>
<protein>
    <recommendedName>
        <fullName evidence="4">CCHC-type domain-containing protein</fullName>
    </recommendedName>
</protein>
<accession>A0A9P6NFH5</accession>
<evidence type="ECO:0000313" key="6">
    <source>
        <dbReference type="Proteomes" id="UP000886653"/>
    </source>
</evidence>
<gene>
    <name evidence="5" type="ORF">CROQUDRAFT_590289</name>
</gene>
<reference evidence="5" key="1">
    <citation type="submission" date="2013-11" db="EMBL/GenBank/DDBJ databases">
        <title>Genome sequence of the fusiform rust pathogen reveals effectors for host alternation and coevolution with pine.</title>
        <authorList>
            <consortium name="DOE Joint Genome Institute"/>
            <person name="Smith K."/>
            <person name="Pendleton A."/>
            <person name="Kubisiak T."/>
            <person name="Anderson C."/>
            <person name="Salamov A."/>
            <person name="Aerts A."/>
            <person name="Riley R."/>
            <person name="Clum A."/>
            <person name="Lindquist E."/>
            <person name="Ence D."/>
            <person name="Campbell M."/>
            <person name="Kronenberg Z."/>
            <person name="Feau N."/>
            <person name="Dhillon B."/>
            <person name="Hamelin R."/>
            <person name="Burleigh J."/>
            <person name="Smith J."/>
            <person name="Yandell M."/>
            <person name="Nelson C."/>
            <person name="Grigoriev I."/>
            <person name="Davis J."/>
        </authorList>
    </citation>
    <scope>NUCLEOTIDE SEQUENCE</scope>
    <source>
        <strain evidence="5">G11</strain>
    </source>
</reference>
<keyword evidence="2" id="KW-0862">Zinc</keyword>
<dbReference type="InterPro" id="IPR054722">
    <property type="entry name" value="PolX-like_BBD"/>
</dbReference>
<feature type="non-terminal residue" evidence="5">
    <location>
        <position position="424"/>
    </location>
</feature>
<dbReference type="InterPro" id="IPR001878">
    <property type="entry name" value="Znf_CCHC"/>
</dbReference>
<comment type="caution">
    <text evidence="5">The sequence shown here is derived from an EMBL/GenBank/DDBJ whole genome shotgun (WGS) entry which is preliminary data.</text>
</comment>
<proteinExistence type="predicted"/>
<evidence type="ECO:0000256" key="1">
    <source>
        <dbReference type="ARBA" id="ARBA00022664"/>
    </source>
</evidence>
<dbReference type="OrthoDB" id="2506726at2759"/>